<proteinExistence type="predicted"/>
<dbReference type="Gene3D" id="3.10.450.50">
    <property type="match status" value="1"/>
</dbReference>
<comment type="caution">
    <text evidence="2">The sequence shown here is derived from an EMBL/GenBank/DDBJ whole genome shotgun (WGS) entry which is preliminary data.</text>
</comment>
<evidence type="ECO:0000259" key="1">
    <source>
        <dbReference type="Pfam" id="PF07858"/>
    </source>
</evidence>
<feature type="domain" description="Limonene-1,2-epoxide hydrolase" evidence="1">
    <location>
        <begin position="4"/>
        <end position="120"/>
    </location>
</feature>
<dbReference type="AlphaFoldDB" id="A0A0B8ZZI3"/>
<dbReference type="Pfam" id="PF07858">
    <property type="entry name" value="LEH"/>
    <property type="match status" value="1"/>
</dbReference>
<accession>A0A0B8ZZI3</accession>
<gene>
    <name evidence="2" type="ORF">NJ75_01172</name>
</gene>
<dbReference type="RefSeq" id="WP_039332276.1">
    <property type="nucleotide sequence ID" value="NZ_JRVC01000004.1"/>
</dbReference>
<organism evidence="2 3">
    <name type="scientific">Novosphingobium subterraneum</name>
    <dbReference type="NCBI Taxonomy" id="48936"/>
    <lineage>
        <taxon>Bacteria</taxon>
        <taxon>Pseudomonadati</taxon>
        <taxon>Pseudomonadota</taxon>
        <taxon>Alphaproteobacteria</taxon>
        <taxon>Sphingomonadales</taxon>
        <taxon>Sphingomonadaceae</taxon>
        <taxon>Novosphingobium</taxon>
    </lineage>
</organism>
<keyword evidence="3" id="KW-1185">Reference proteome</keyword>
<dbReference type="GO" id="GO:0016787">
    <property type="term" value="F:hydrolase activity"/>
    <property type="evidence" value="ECO:0007669"/>
    <property type="project" value="UniProtKB-KW"/>
</dbReference>
<reference evidence="2 3" key="1">
    <citation type="submission" date="2014-10" db="EMBL/GenBank/DDBJ databases">
        <title>Draft genome sequence of Novosphingobium subterraneum DSM 12447.</title>
        <authorList>
            <person name="Gan H.M."/>
            <person name="Gan H.Y."/>
            <person name="Savka M.A."/>
        </authorList>
    </citation>
    <scope>NUCLEOTIDE SEQUENCE [LARGE SCALE GENOMIC DNA]</scope>
    <source>
        <strain evidence="2 3">DSM 12447</strain>
    </source>
</reference>
<dbReference type="Proteomes" id="UP000031338">
    <property type="component" value="Unassembled WGS sequence"/>
</dbReference>
<dbReference type="PATRIC" id="fig|48936.3.peg.1177"/>
<name>A0A0B8ZZI3_9SPHN</name>
<dbReference type="InterPro" id="IPR013100">
    <property type="entry name" value="LEH"/>
</dbReference>
<evidence type="ECO:0000313" key="3">
    <source>
        <dbReference type="Proteomes" id="UP000031338"/>
    </source>
</evidence>
<dbReference type="SUPFAM" id="SSF54427">
    <property type="entry name" value="NTF2-like"/>
    <property type="match status" value="1"/>
</dbReference>
<evidence type="ECO:0000313" key="2">
    <source>
        <dbReference type="EMBL" id="KHS48496.1"/>
    </source>
</evidence>
<sequence>MPGPIETVEAFCAMWEQPGGFAAAVREYFTEQTDYENVGMTHTIGIEQGLALVAGFENDMGIARIKVDMLAIAANGNTVLTERVDHMINAAGETFVSLRLMGIFEVLDGKIVKWRDYFDTAPFKG</sequence>
<dbReference type="InterPro" id="IPR032710">
    <property type="entry name" value="NTF2-like_dom_sf"/>
</dbReference>
<dbReference type="EMBL" id="JRVC01000004">
    <property type="protein sequence ID" value="KHS48496.1"/>
    <property type="molecule type" value="Genomic_DNA"/>
</dbReference>
<dbReference type="STRING" id="48936.NJ75_01172"/>
<protein>
    <submittedName>
        <fullName evidence="2">Limonene-12-epoxide hydrolase</fullName>
    </submittedName>
</protein>
<keyword evidence="2" id="KW-0378">Hydrolase</keyword>